<comment type="caution">
    <text evidence="4">The sequence shown here is derived from an EMBL/GenBank/DDBJ whole genome shotgun (WGS) entry which is preliminary data.</text>
</comment>
<accession>A0ABW4FPB9</accession>
<dbReference type="RefSeq" id="WP_343978850.1">
    <property type="nucleotide sequence ID" value="NZ_BAAAJG010000010.1"/>
</dbReference>
<proteinExistence type="predicted"/>
<gene>
    <name evidence="4" type="ORF">ACFSCY_18730</name>
</gene>
<dbReference type="EMBL" id="JBHUCP010000012">
    <property type="protein sequence ID" value="MFD1531476.1"/>
    <property type="molecule type" value="Genomic_DNA"/>
</dbReference>
<dbReference type="CDD" id="cd06558">
    <property type="entry name" value="crotonase-like"/>
    <property type="match status" value="1"/>
</dbReference>
<dbReference type="InterPro" id="IPR029045">
    <property type="entry name" value="ClpP/crotonase-like_dom_sf"/>
</dbReference>
<keyword evidence="3" id="KW-0413">Isomerase</keyword>
<dbReference type="Gene3D" id="3.90.226.10">
    <property type="entry name" value="2-enoyl-CoA Hydratase, Chain A, domain 1"/>
    <property type="match status" value="1"/>
</dbReference>
<evidence type="ECO:0000256" key="1">
    <source>
        <dbReference type="ARBA" id="ARBA00004275"/>
    </source>
</evidence>
<sequence length="239" mass="24841">MRVTTDNDVVTVRLDRPAKRNAITSAMYAALADALTAADRAGAAAVVLTGTGGAFTAGSDLQDMAANPPVGDAPPPVRFLAALSTLRAVLVAAIDGPAIGVGTTLLLHCDLVYATQRSTFRLPFVPLGLVPEAASTLLLPRLVGHQRATELMLFGDTFDAAEARRMGLVTALAQDADELARLVAERTSRIAALPRAAVHAAKSLLVDDAATTVSARLDLDRRVLQGLLATAVPPGHDPR</sequence>
<name>A0ABW4FPB9_9PSEU</name>
<organism evidence="4 5">
    <name type="scientific">Pseudonocardia aurantiaca</name>
    <dbReference type="NCBI Taxonomy" id="75290"/>
    <lineage>
        <taxon>Bacteria</taxon>
        <taxon>Bacillati</taxon>
        <taxon>Actinomycetota</taxon>
        <taxon>Actinomycetes</taxon>
        <taxon>Pseudonocardiales</taxon>
        <taxon>Pseudonocardiaceae</taxon>
        <taxon>Pseudonocardia</taxon>
    </lineage>
</organism>
<dbReference type="SUPFAM" id="SSF52096">
    <property type="entry name" value="ClpP/crotonase"/>
    <property type="match status" value="1"/>
</dbReference>
<evidence type="ECO:0000313" key="5">
    <source>
        <dbReference type="Proteomes" id="UP001597145"/>
    </source>
</evidence>
<dbReference type="Pfam" id="PF00378">
    <property type="entry name" value="ECH_1"/>
    <property type="match status" value="1"/>
</dbReference>
<dbReference type="PANTHER" id="PTHR43684">
    <property type="match status" value="1"/>
</dbReference>
<comment type="subcellular location">
    <subcellularLocation>
        <location evidence="1">Peroxisome</location>
    </subcellularLocation>
</comment>
<keyword evidence="5" id="KW-1185">Reference proteome</keyword>
<dbReference type="Proteomes" id="UP001597145">
    <property type="component" value="Unassembled WGS sequence"/>
</dbReference>
<dbReference type="InterPro" id="IPR001753">
    <property type="entry name" value="Enoyl-CoA_hydra/iso"/>
</dbReference>
<dbReference type="PANTHER" id="PTHR43684:SF1">
    <property type="entry name" value="ENOYL-COA DELTA ISOMERASE 2"/>
    <property type="match status" value="1"/>
</dbReference>
<dbReference type="InterPro" id="IPR051053">
    <property type="entry name" value="ECH/Chromodomain_protein"/>
</dbReference>
<protein>
    <submittedName>
        <fullName evidence="4">Enoyl-CoA hydratase-related protein</fullName>
    </submittedName>
</protein>
<evidence type="ECO:0000313" key="4">
    <source>
        <dbReference type="EMBL" id="MFD1531476.1"/>
    </source>
</evidence>
<reference evidence="5" key="1">
    <citation type="journal article" date="2019" name="Int. J. Syst. Evol. Microbiol.">
        <title>The Global Catalogue of Microorganisms (GCM) 10K type strain sequencing project: providing services to taxonomists for standard genome sequencing and annotation.</title>
        <authorList>
            <consortium name="The Broad Institute Genomics Platform"/>
            <consortium name="The Broad Institute Genome Sequencing Center for Infectious Disease"/>
            <person name="Wu L."/>
            <person name="Ma J."/>
        </authorList>
    </citation>
    <scope>NUCLEOTIDE SEQUENCE [LARGE SCALE GENOMIC DNA]</scope>
    <source>
        <strain evidence="5">JCM 12165</strain>
    </source>
</reference>
<evidence type="ECO:0000256" key="2">
    <source>
        <dbReference type="ARBA" id="ARBA00023140"/>
    </source>
</evidence>
<keyword evidence="2" id="KW-0576">Peroxisome</keyword>
<evidence type="ECO:0000256" key="3">
    <source>
        <dbReference type="ARBA" id="ARBA00023235"/>
    </source>
</evidence>